<dbReference type="InterPro" id="IPR011009">
    <property type="entry name" value="Kinase-like_dom_sf"/>
</dbReference>
<dbReference type="PROSITE" id="PS00107">
    <property type="entry name" value="PROTEIN_KINASE_ATP"/>
    <property type="match status" value="1"/>
</dbReference>
<keyword evidence="3" id="KW-0418">Kinase</keyword>
<evidence type="ECO:0000256" key="4">
    <source>
        <dbReference type="ARBA" id="ARBA00022840"/>
    </source>
</evidence>
<evidence type="ECO:0000256" key="5">
    <source>
        <dbReference type="PROSITE-ProRule" id="PRU00339"/>
    </source>
</evidence>
<dbReference type="PROSITE" id="PS50005">
    <property type="entry name" value="TPR"/>
    <property type="match status" value="1"/>
</dbReference>
<dbReference type="Proteomes" id="UP000067626">
    <property type="component" value="Chromosome"/>
</dbReference>
<dbReference type="PANTHER" id="PTHR43289:SF6">
    <property type="entry name" value="SERINE_THREONINE-PROTEIN KINASE NEKL-3"/>
    <property type="match status" value="1"/>
</dbReference>
<dbReference type="SUPFAM" id="SSF48452">
    <property type="entry name" value="TPR-like"/>
    <property type="match status" value="1"/>
</dbReference>
<keyword evidence="5" id="KW-0802">TPR repeat</keyword>
<dbReference type="KEGG" id="ccro:CMC5_079550"/>
<dbReference type="PROSITE" id="PS00108">
    <property type="entry name" value="PROTEIN_KINASE_ST"/>
    <property type="match status" value="1"/>
</dbReference>
<dbReference type="STRING" id="52.CMC5_079550"/>
<feature type="compositionally biased region" description="Acidic residues" evidence="7">
    <location>
        <begin position="17"/>
        <end position="26"/>
    </location>
</feature>
<dbReference type="InterPro" id="IPR017441">
    <property type="entry name" value="Protein_kinase_ATP_BS"/>
</dbReference>
<dbReference type="InterPro" id="IPR019734">
    <property type="entry name" value="TPR_rpt"/>
</dbReference>
<dbReference type="SMART" id="SM00220">
    <property type="entry name" value="S_TKc"/>
    <property type="match status" value="1"/>
</dbReference>
<reference evidence="9 10" key="1">
    <citation type="submission" date="2015-07" db="EMBL/GenBank/DDBJ databases">
        <title>Genome analysis of myxobacterium Chondromyces crocatus Cm c5 reveals a high potential for natural compound synthesis and the genetic basis for the loss of fruiting body formation.</title>
        <authorList>
            <person name="Zaburannyi N."/>
            <person name="Bunk B."/>
            <person name="Maier J."/>
            <person name="Overmann J."/>
            <person name="Mueller R."/>
        </authorList>
    </citation>
    <scope>NUCLEOTIDE SEQUENCE [LARGE SCALE GENOMIC DNA]</scope>
    <source>
        <strain evidence="9 10">Cm c5</strain>
    </source>
</reference>
<feature type="repeat" description="TPR" evidence="5">
    <location>
        <begin position="531"/>
        <end position="564"/>
    </location>
</feature>
<dbReference type="Gene3D" id="1.10.510.10">
    <property type="entry name" value="Transferase(Phosphotransferase) domain 1"/>
    <property type="match status" value="1"/>
</dbReference>
<dbReference type="SMART" id="SM00028">
    <property type="entry name" value="TPR"/>
    <property type="match status" value="2"/>
</dbReference>
<dbReference type="EMBL" id="CP012159">
    <property type="protein sequence ID" value="AKT43720.1"/>
    <property type="molecule type" value="Genomic_DNA"/>
</dbReference>
<evidence type="ECO:0000256" key="2">
    <source>
        <dbReference type="ARBA" id="ARBA00022741"/>
    </source>
</evidence>
<dbReference type="AlphaFoldDB" id="A0A0K1ES15"/>
<evidence type="ECO:0000256" key="3">
    <source>
        <dbReference type="ARBA" id="ARBA00022777"/>
    </source>
</evidence>
<evidence type="ECO:0000256" key="7">
    <source>
        <dbReference type="SAM" id="MobiDB-lite"/>
    </source>
</evidence>
<feature type="region of interest" description="Disordered" evidence="7">
    <location>
        <begin position="1"/>
        <end position="40"/>
    </location>
</feature>
<organism evidence="9 10">
    <name type="scientific">Chondromyces crocatus</name>
    <dbReference type="NCBI Taxonomy" id="52"/>
    <lineage>
        <taxon>Bacteria</taxon>
        <taxon>Pseudomonadati</taxon>
        <taxon>Myxococcota</taxon>
        <taxon>Polyangia</taxon>
        <taxon>Polyangiales</taxon>
        <taxon>Polyangiaceae</taxon>
        <taxon>Chondromyces</taxon>
    </lineage>
</organism>
<sequence length="937" mass="100824">MLHAFMEEVPEQRGDEAGEEGDDDLSGLDSDGSITPDPFLSEVARIPRRADLHGRMPRPGDTLGRFVIRGELGRGGMGVVFAAEDVTLGRHVALKVLPWSDDEGRRRRFLREARSAAALSDPRIATVFDVGEADGWVFIAMELVRGETLRALLERRPDAARALPAVEVRRVAGAIAGALAKAHAAGVVHRDLKPENVMIAVDGHVKLLDFGLAKVARAGSVPGAVSTTETAEGRIMGTPGYMSPEQAKGLPVDPRSDVFSFGVLLYEMLTGWRPFSGATLMELIISIDRDEPPPPSTIRTGVAKDLERVALRCLRKDAAQRYADGGALLRDLEHAPSSSRRWWAWAGAAAAISALGGLGVLGIEMLSGEASSVSPESASLPAPPPPLPPPPLLPGVGAPAAALAPAVVPTSLLDLPAPPSSKPEAVAQYREALATFRSGGTWYSALLRALELDPEMVSAHVQFALGGLAQVKTMERPREHFRRAQEKRAALSEREKSLLDAVEPVVRRQPADWASTIQRLHRLALASPGDAQIWYLLGVATANYSDFEVAIGHIERALQIDPGFSRAHGALATYHAYRGRIDEADQVLERCLEKNPGSVTCLQLKLVHRSDRGDCEGVERIARTLVATGATPATAYPLLASALASRGQPLPTVLEALRQGEEETAHFPASIAGELRRMLLVSRIRADLLGGDFGAAEKGARAVERAVAAQSRLQHERGQAALLLAWALEEQGRGAEAGKVALEFLDRRDAWEPGPGAEDSALASDVTPALLLIARRSGAIDRRGAAARREPWLSGWAARLTPVSRSFLWLHGYAALVEDERDARDALGALPRFEPLPPFRLETLVDADVGRTFLFAGEGEEATRWLKGATQRCAALEFPVEHTRAHFWLGQAREAVRDRVGACAAYRLVQARWGAARPRSVTAELARDRAKALGCGS</sequence>
<evidence type="ECO:0000256" key="1">
    <source>
        <dbReference type="ARBA" id="ARBA00022679"/>
    </source>
</evidence>
<keyword evidence="1" id="KW-0808">Transferase</keyword>
<dbReference type="InterPro" id="IPR008271">
    <property type="entry name" value="Ser/Thr_kinase_AS"/>
</dbReference>
<evidence type="ECO:0000313" key="10">
    <source>
        <dbReference type="Proteomes" id="UP000067626"/>
    </source>
</evidence>
<protein>
    <recommendedName>
        <fullName evidence="8">Protein kinase domain-containing protein</fullName>
    </recommendedName>
</protein>
<dbReference type="GO" id="GO:0004674">
    <property type="term" value="F:protein serine/threonine kinase activity"/>
    <property type="evidence" value="ECO:0007669"/>
    <property type="project" value="TreeGrafter"/>
</dbReference>
<dbReference type="SUPFAM" id="SSF56112">
    <property type="entry name" value="Protein kinase-like (PK-like)"/>
    <property type="match status" value="1"/>
</dbReference>
<dbReference type="InterPro" id="IPR011990">
    <property type="entry name" value="TPR-like_helical_dom_sf"/>
</dbReference>
<feature type="domain" description="Protein kinase" evidence="8">
    <location>
        <begin position="66"/>
        <end position="337"/>
    </location>
</feature>
<dbReference type="GO" id="GO:0005524">
    <property type="term" value="F:ATP binding"/>
    <property type="evidence" value="ECO:0007669"/>
    <property type="project" value="UniProtKB-UniRule"/>
</dbReference>
<proteinExistence type="predicted"/>
<accession>A0A0K1ES15</accession>
<dbReference type="Gene3D" id="3.30.200.20">
    <property type="entry name" value="Phosphorylase Kinase, domain 1"/>
    <property type="match status" value="1"/>
</dbReference>
<name>A0A0K1ES15_CHOCO</name>
<dbReference type="CDD" id="cd14014">
    <property type="entry name" value="STKc_PknB_like"/>
    <property type="match status" value="1"/>
</dbReference>
<evidence type="ECO:0000256" key="6">
    <source>
        <dbReference type="PROSITE-ProRule" id="PRU10141"/>
    </source>
</evidence>
<gene>
    <name evidence="9" type="ORF">CMC5_079550</name>
</gene>
<keyword evidence="10" id="KW-1185">Reference proteome</keyword>
<feature type="binding site" evidence="6">
    <location>
        <position position="95"/>
    </location>
    <ligand>
        <name>ATP</name>
        <dbReference type="ChEBI" id="CHEBI:30616"/>
    </ligand>
</feature>
<evidence type="ECO:0000259" key="8">
    <source>
        <dbReference type="PROSITE" id="PS50011"/>
    </source>
</evidence>
<dbReference type="PANTHER" id="PTHR43289">
    <property type="entry name" value="MITOGEN-ACTIVATED PROTEIN KINASE KINASE KINASE 20-RELATED"/>
    <property type="match status" value="1"/>
</dbReference>
<dbReference type="Gene3D" id="1.25.40.10">
    <property type="entry name" value="Tetratricopeptide repeat domain"/>
    <property type="match status" value="1"/>
</dbReference>
<dbReference type="PROSITE" id="PS50011">
    <property type="entry name" value="PROTEIN_KINASE_DOM"/>
    <property type="match status" value="1"/>
</dbReference>
<keyword evidence="4 6" id="KW-0067">ATP-binding</keyword>
<evidence type="ECO:0000313" key="9">
    <source>
        <dbReference type="EMBL" id="AKT43720.1"/>
    </source>
</evidence>
<keyword evidence="2 6" id="KW-0547">Nucleotide-binding</keyword>
<dbReference type="OrthoDB" id="5477861at2"/>
<dbReference type="Pfam" id="PF00069">
    <property type="entry name" value="Pkinase"/>
    <property type="match status" value="1"/>
</dbReference>
<dbReference type="InterPro" id="IPR000719">
    <property type="entry name" value="Prot_kinase_dom"/>
</dbReference>